<evidence type="ECO:0000256" key="1">
    <source>
        <dbReference type="PROSITE-ProRule" id="PRU01005"/>
    </source>
</evidence>
<dbReference type="Pfam" id="PF01549">
    <property type="entry name" value="ShK"/>
    <property type="match status" value="1"/>
</dbReference>
<organism evidence="4 5">
    <name type="scientific">Pristionchus fissidentatus</name>
    <dbReference type="NCBI Taxonomy" id="1538716"/>
    <lineage>
        <taxon>Eukaryota</taxon>
        <taxon>Metazoa</taxon>
        <taxon>Ecdysozoa</taxon>
        <taxon>Nematoda</taxon>
        <taxon>Chromadorea</taxon>
        <taxon>Rhabditida</taxon>
        <taxon>Rhabditina</taxon>
        <taxon>Diplogasteromorpha</taxon>
        <taxon>Diplogasteroidea</taxon>
        <taxon>Neodiplogasteridae</taxon>
        <taxon>Pristionchus</taxon>
    </lineage>
</organism>
<feature type="non-terminal residue" evidence="4">
    <location>
        <position position="74"/>
    </location>
</feature>
<reference evidence="4" key="1">
    <citation type="submission" date="2023-10" db="EMBL/GenBank/DDBJ databases">
        <title>Genome assembly of Pristionchus species.</title>
        <authorList>
            <person name="Yoshida K."/>
            <person name="Sommer R.J."/>
        </authorList>
    </citation>
    <scope>NUCLEOTIDE SEQUENCE</scope>
    <source>
        <strain evidence="4">RS5133</strain>
    </source>
</reference>
<feature type="chain" id="PRO_5043899177" description="ShKT domain-containing protein" evidence="2">
    <location>
        <begin position="22"/>
        <end position="74"/>
    </location>
</feature>
<keyword evidence="2" id="KW-0732">Signal</keyword>
<dbReference type="SMART" id="SM00254">
    <property type="entry name" value="ShKT"/>
    <property type="match status" value="1"/>
</dbReference>
<keyword evidence="5" id="KW-1185">Reference proteome</keyword>
<dbReference type="AlphaFoldDB" id="A0AAV5VTQ1"/>
<dbReference type="PROSITE" id="PS51670">
    <property type="entry name" value="SHKT"/>
    <property type="match status" value="1"/>
</dbReference>
<feature type="non-terminal residue" evidence="4">
    <location>
        <position position="1"/>
    </location>
</feature>
<comment type="caution">
    <text evidence="1">Lacks conserved residue(s) required for the propagation of feature annotation.</text>
</comment>
<evidence type="ECO:0000256" key="2">
    <source>
        <dbReference type="SAM" id="SignalP"/>
    </source>
</evidence>
<dbReference type="PANTHER" id="PTHR46707:SF1">
    <property type="entry name" value="COEXPRESSED WITH POLYCYSTINS-RELATED"/>
    <property type="match status" value="1"/>
</dbReference>
<accession>A0AAV5VTQ1</accession>
<dbReference type="Proteomes" id="UP001432322">
    <property type="component" value="Unassembled WGS sequence"/>
</dbReference>
<gene>
    <name evidence="4" type="ORF">PFISCL1PPCAC_13061</name>
</gene>
<sequence>EMAQTLLALVGFAALAAVSNAQCGAADHPNCASWVRNGFCTNPGYPLNYRQSYCPKSCANSGCGPATTTTAATT</sequence>
<dbReference type="EMBL" id="BTSY01000004">
    <property type="protein sequence ID" value="GMT21764.1"/>
    <property type="molecule type" value="Genomic_DNA"/>
</dbReference>
<dbReference type="Gene3D" id="1.10.10.1940">
    <property type="match status" value="1"/>
</dbReference>
<dbReference type="InterPro" id="IPR003582">
    <property type="entry name" value="ShKT_dom"/>
</dbReference>
<name>A0AAV5VTQ1_9BILA</name>
<evidence type="ECO:0000313" key="4">
    <source>
        <dbReference type="EMBL" id="GMT21764.1"/>
    </source>
</evidence>
<evidence type="ECO:0000313" key="5">
    <source>
        <dbReference type="Proteomes" id="UP001432322"/>
    </source>
</evidence>
<feature type="signal peptide" evidence="2">
    <location>
        <begin position="1"/>
        <end position="21"/>
    </location>
</feature>
<dbReference type="PANTHER" id="PTHR46707">
    <property type="entry name" value="PROTEIN CBG07468"/>
    <property type="match status" value="1"/>
</dbReference>
<proteinExistence type="predicted"/>
<feature type="domain" description="ShKT" evidence="3">
    <location>
        <begin position="23"/>
        <end position="63"/>
    </location>
</feature>
<comment type="caution">
    <text evidence="4">The sequence shown here is derived from an EMBL/GenBank/DDBJ whole genome shotgun (WGS) entry which is preliminary data.</text>
</comment>
<evidence type="ECO:0000259" key="3">
    <source>
        <dbReference type="PROSITE" id="PS51670"/>
    </source>
</evidence>
<protein>
    <recommendedName>
        <fullName evidence="3">ShKT domain-containing protein</fullName>
    </recommendedName>
</protein>